<evidence type="ECO:0000256" key="1">
    <source>
        <dbReference type="ARBA" id="ARBA00007797"/>
    </source>
</evidence>
<dbReference type="InParanoid" id="U5HBR3"/>
<reference evidence="5 7" key="3">
    <citation type="journal article" date="2015" name="BMC Genomics">
        <title>Sex and parasites: genomic and transcriptomic analysis of Microbotryum lychnidis-dioicae, the biotrophic and plant-castrating anther smut fungus.</title>
        <authorList>
            <person name="Perlin M.H."/>
            <person name="Amselem J."/>
            <person name="Fontanillas E."/>
            <person name="Toh S.S."/>
            <person name="Chen Z."/>
            <person name="Goldberg J."/>
            <person name="Duplessis S."/>
            <person name="Henrissat B."/>
            <person name="Young S."/>
            <person name="Zeng Q."/>
            <person name="Aguileta G."/>
            <person name="Petit E."/>
            <person name="Badouin H."/>
            <person name="Andrews J."/>
            <person name="Razeeq D."/>
            <person name="Gabaldon T."/>
            <person name="Quesneville H."/>
            <person name="Giraud T."/>
            <person name="Hood M.E."/>
            <person name="Schultz D.J."/>
            <person name="Cuomo C.A."/>
        </authorList>
    </citation>
    <scope>NUCLEOTIDE SEQUENCE [LARGE SCALE GENOMIC DNA]</scope>
    <source>
        <strain evidence="5">P1A1 Lamole</strain>
        <strain evidence="7">p1A1 Lamole</strain>
    </source>
</reference>
<dbReference type="EMBL" id="GL541695">
    <property type="protein sequence ID" value="KDE04959.1"/>
    <property type="molecule type" value="Genomic_DNA"/>
</dbReference>
<dbReference type="GO" id="GO:0005634">
    <property type="term" value="C:nucleus"/>
    <property type="evidence" value="ECO:0007669"/>
    <property type="project" value="TreeGrafter"/>
</dbReference>
<keyword evidence="3" id="KW-0812">Transmembrane</keyword>
<dbReference type="InterPro" id="IPR016024">
    <property type="entry name" value="ARM-type_fold"/>
</dbReference>
<feature type="compositionally biased region" description="Acidic residues" evidence="2">
    <location>
        <begin position="1090"/>
        <end position="1105"/>
    </location>
</feature>
<feature type="compositionally biased region" description="Acidic residues" evidence="2">
    <location>
        <begin position="1136"/>
        <end position="1158"/>
    </location>
</feature>
<reference evidence="5" key="2">
    <citation type="submission" date="2010-11" db="EMBL/GenBank/DDBJ databases">
        <authorList>
            <consortium name="The Broad Institute Genome Sequencing Platform"/>
            <person name="Earl A."/>
            <person name="Ward D."/>
            <person name="Feldgarden M."/>
            <person name="Gevers D."/>
            <person name="Butler R."/>
            <person name="Young S.K."/>
            <person name="Zeng Q."/>
            <person name="Gargeya S."/>
            <person name="Fitzgerald M."/>
            <person name="Haas B."/>
            <person name="Abouelleil A."/>
            <person name="Alvarado L."/>
            <person name="Arachchi H.M."/>
            <person name="Berlin A."/>
            <person name="Brown A."/>
            <person name="Chapman S.B."/>
            <person name="Chen Z."/>
            <person name="Dunbar C."/>
            <person name="Freedman E."/>
            <person name="Gearin G."/>
            <person name="Gellesch M."/>
            <person name="Goldberg J."/>
            <person name="Griggs A."/>
            <person name="Gujja S."/>
            <person name="Heilman E."/>
            <person name="Heiman D."/>
            <person name="Howarth C."/>
            <person name="Larson L."/>
            <person name="Lui A."/>
            <person name="MacDonald P.J.P."/>
            <person name="Mehta T."/>
            <person name="Montmayeur A."/>
            <person name="Murphy C."/>
            <person name="Neiman D."/>
            <person name="Pearson M."/>
            <person name="Priest M."/>
            <person name="Roberts A."/>
            <person name="Saif S."/>
            <person name="Shea T."/>
            <person name="Shenoy N."/>
            <person name="Sisk P."/>
            <person name="Stolte C."/>
            <person name="Sykes S."/>
            <person name="White J."/>
            <person name="Yandava C."/>
            <person name="Wortman J."/>
            <person name="Nusbaum C."/>
            <person name="Birren B."/>
        </authorList>
    </citation>
    <scope>NUCLEOTIDE SEQUENCE</scope>
    <source>
        <strain evidence="5">P1A1 Lamole</strain>
    </source>
</reference>
<feature type="compositionally biased region" description="Low complexity" evidence="2">
    <location>
        <begin position="179"/>
        <end position="196"/>
    </location>
</feature>
<evidence type="ECO:0000313" key="6">
    <source>
        <dbReference type="EnsemblFungi" id="MVLG_04609T0"/>
    </source>
</evidence>
<feature type="region of interest" description="Disordered" evidence="2">
    <location>
        <begin position="1"/>
        <end position="51"/>
    </location>
</feature>
<dbReference type="HOGENOM" id="CLU_003417_0_0_1"/>
<feature type="compositionally biased region" description="Basic and acidic residues" evidence="2">
    <location>
        <begin position="542"/>
        <end position="553"/>
    </location>
</feature>
<feature type="compositionally biased region" description="Acidic residues" evidence="2">
    <location>
        <begin position="986"/>
        <end position="996"/>
    </location>
</feature>
<dbReference type="OrthoDB" id="28947at2759"/>
<dbReference type="EMBL" id="AEIJ01000459">
    <property type="status" value="NOT_ANNOTATED_CDS"/>
    <property type="molecule type" value="Genomic_DNA"/>
</dbReference>
<keyword evidence="3" id="KW-0472">Membrane</keyword>
<feature type="transmembrane region" description="Helical" evidence="3">
    <location>
        <begin position="767"/>
        <end position="791"/>
    </location>
</feature>
<proteinExistence type="inferred from homology"/>
<feature type="region of interest" description="Disordered" evidence="2">
    <location>
        <begin position="75"/>
        <end position="101"/>
    </location>
</feature>
<dbReference type="EnsemblFungi" id="MVLG_04609T0">
    <property type="protein sequence ID" value="MVLG_04609T0"/>
    <property type="gene ID" value="MVLG_04609"/>
</dbReference>
<dbReference type="Proteomes" id="UP000017200">
    <property type="component" value="Unassembled WGS sequence"/>
</dbReference>
<keyword evidence="3" id="KW-1133">Transmembrane helix</keyword>
<evidence type="ECO:0000256" key="3">
    <source>
        <dbReference type="SAM" id="Phobius"/>
    </source>
</evidence>
<dbReference type="FunCoup" id="U5HBR3">
    <property type="interactions" value="575"/>
</dbReference>
<dbReference type="OMA" id="EIWCNDE"/>
<dbReference type="PANTHER" id="PTHR12048">
    <property type="entry name" value="CCAAT-BINDING FACTOR-RELATED"/>
    <property type="match status" value="1"/>
</dbReference>
<feature type="compositionally biased region" description="Acidic residues" evidence="2">
    <location>
        <begin position="127"/>
        <end position="170"/>
    </location>
</feature>
<feature type="compositionally biased region" description="Acidic residues" evidence="2">
    <location>
        <begin position="1119"/>
        <end position="1129"/>
    </location>
</feature>
<dbReference type="STRING" id="683840.U5HBR3"/>
<keyword evidence="7" id="KW-1185">Reference proteome</keyword>
<protein>
    <recommendedName>
        <fullName evidence="4">CCAAT-binding factor domain-containing protein</fullName>
    </recommendedName>
</protein>
<name>U5HBR3_USTV1</name>
<gene>
    <name evidence="5" type="ORF">MVLG_04609</name>
</gene>
<evidence type="ECO:0000313" key="7">
    <source>
        <dbReference type="Proteomes" id="UP000017200"/>
    </source>
</evidence>
<reference evidence="6" key="4">
    <citation type="submission" date="2015-06" db="UniProtKB">
        <authorList>
            <consortium name="EnsemblFungi"/>
        </authorList>
    </citation>
    <scope>IDENTIFICATION</scope>
</reference>
<dbReference type="InterPro" id="IPR005612">
    <property type="entry name" value="CCAAT-binding_factor"/>
</dbReference>
<feature type="compositionally biased region" description="Basic and acidic residues" evidence="2">
    <location>
        <begin position="197"/>
        <end position="231"/>
    </location>
</feature>
<feature type="region of interest" description="Disordered" evidence="2">
    <location>
        <begin position="1040"/>
        <end position="1220"/>
    </location>
</feature>
<evidence type="ECO:0000256" key="2">
    <source>
        <dbReference type="SAM" id="MobiDB-lite"/>
    </source>
</evidence>
<accession>U5HBR3</accession>
<dbReference type="Pfam" id="PF03914">
    <property type="entry name" value="CBF"/>
    <property type="match status" value="1"/>
</dbReference>
<dbReference type="PANTHER" id="PTHR12048:SF0">
    <property type="entry name" value="CCAAT_ENHANCER-BINDING PROTEIN ZETA"/>
    <property type="match status" value="1"/>
</dbReference>
<feature type="region of interest" description="Disordered" evidence="2">
    <location>
        <begin position="971"/>
        <end position="1009"/>
    </location>
</feature>
<feature type="region of interest" description="Disordered" evidence="2">
    <location>
        <begin position="535"/>
        <end position="567"/>
    </location>
</feature>
<dbReference type="SUPFAM" id="SSF48371">
    <property type="entry name" value="ARM repeat"/>
    <property type="match status" value="1"/>
</dbReference>
<reference evidence="7" key="1">
    <citation type="submission" date="2010-11" db="EMBL/GenBank/DDBJ databases">
        <title>The genome sequence of Microbotryum violaceum strain p1A1 Lamole.</title>
        <authorList>
            <person name="Cuomo C."/>
            <person name="Perlin M."/>
            <person name="Young S.K."/>
            <person name="Zeng Q."/>
            <person name="Gargeya S."/>
            <person name="Alvarado L."/>
            <person name="Berlin A."/>
            <person name="Chapman S.B."/>
            <person name="Chen Z."/>
            <person name="Freedman E."/>
            <person name="Gellesch M."/>
            <person name="Goldberg J."/>
            <person name="Griggs A."/>
            <person name="Gujja S."/>
            <person name="Heilman E."/>
            <person name="Heiman D."/>
            <person name="Howarth C."/>
            <person name="Mehta T."/>
            <person name="Neiman D."/>
            <person name="Pearson M."/>
            <person name="Roberts A."/>
            <person name="Saif S."/>
            <person name="Shea T."/>
            <person name="Shenoy N."/>
            <person name="Sisk P."/>
            <person name="Stolte C."/>
            <person name="Sykes S."/>
            <person name="White J."/>
            <person name="Yandava C."/>
            <person name="Haas B."/>
            <person name="Nusbaum C."/>
            <person name="Birren B."/>
        </authorList>
    </citation>
    <scope>NUCLEOTIDE SEQUENCE [LARGE SCALE GENOMIC DNA]</scope>
    <source>
        <strain evidence="7">p1A1 Lamole</strain>
    </source>
</reference>
<comment type="similarity">
    <text evidence="1">Belongs to the CBF/MAK21 family.</text>
</comment>
<feature type="compositionally biased region" description="Acidic residues" evidence="2">
    <location>
        <begin position="1056"/>
        <end position="1081"/>
    </location>
</feature>
<evidence type="ECO:0000259" key="4">
    <source>
        <dbReference type="Pfam" id="PF03914"/>
    </source>
</evidence>
<dbReference type="AlphaFoldDB" id="U5HBR3"/>
<sequence>MAPNPYIKAVAGTNGTSTTKKAKKPKSTQTKPAHGAPAVGSSTTTNDPTRDALRREVLALGGDEDELKMLLAVDSESEVEGEDIAVNGAKAGKGKGKGKDVVDPALSKELRSLFKTLDFGSVGGPDAAEEAEEAAEEEDVDQESDENEDDDEESSSDSDEERDEDEDEAAAPEPEAKSKSSTTAQSKVAADPAAAATKKEFKYEREERRKIEREAEKEREKAEKLVEREAKHSAALTPTIKSPWLVDPTPQWYAVPLAAIQPLTTKPSRETITALASRGEALLARENEIYSSSLSPSSKGSALPPPNGLSKADQVFIQQILTSGTSSDKVSALLLLVSSSPLHTMSYLEQLATLCKKKSRDESGRAVRGIVEWWRGDGGDGGGSPSRKLRTFADQPLLDAVARALDASESGKRNAPLPQGVTKQDLERTLALFAFEDWLKKWFFSILQALEQMSTDPLPHPRSLAVVHIANLLRDKPEQEGNLLRLLVNKLGDSQRGIASKTSHHLLQILQVHPGMTPIMVREVSGLILRPNTPAAPPVADSSKKHLRFDSGDKTAAAPAVKSKAKDNGHDHARYYGVITLNQIMLKKDQSEVAGRMIEVYFAIFGDVLGRVTEDNEEGAEVDKTTKALQGQKRKRGATGMEAAVVQAEGEVDETDSKLIAAVLTGVNRAFPFAKIEDDAFKKRLDTLFRITHSGTFNVSIQALLLIYHVSAAKKAVSDRFYRALYASLYDHRLAGSNKHALYLNLVFKALKQDPNRERVMAVIKRLVQLVLLMDVTFILGALFIVGEMMATTPGLRKMLAEPENLPSKLEEAKKTPQSETAPALTLESIAYDGRKREPQFAHAENSCLWELVPLLNHFHPTVALHASMVLSGEPLSASDELEQYSLTHFLDRFVYRDAKKTASTKGASMMQPGLASQDKSGRIIMRKGTGVVEINSDKFKRLNKHSVPADQLFFHTYFTQKASLDALKSSLSSKRKSKPSRGSDSEEANDSDNESINDLGFSDIADDDDDDQIEALGRAMDEEDQALVDLDDADSEMEAEIWKAMKASLPRRDEEDAASDGVDEDDDEEFDMDGYDDSDEEGKAAAIDIDSDSELGVDEDFDMGEVERGQRAAFAAAEDSDEEVEAEGDEKMFASEDDEAEEAASADEEVEEDEEENAPFKSAFDDLSADEDDEDLGLAEDEDDLIGSDEDAPELLPPPSKKQKKDERKAKKEKVKNMPMFATAEDYAHLLGDSDDDGNRSC</sequence>
<evidence type="ECO:0000313" key="5">
    <source>
        <dbReference type="EMBL" id="KDE04959.1"/>
    </source>
</evidence>
<feature type="region of interest" description="Disordered" evidence="2">
    <location>
        <begin position="116"/>
        <end position="231"/>
    </location>
</feature>
<feature type="domain" description="CCAAT-binding factor" evidence="4">
    <location>
        <begin position="700"/>
        <end position="867"/>
    </location>
</feature>
<feature type="compositionally biased region" description="Acidic residues" evidence="2">
    <location>
        <begin position="1168"/>
        <end position="1194"/>
    </location>
</feature>
<organism evidence="5">
    <name type="scientific">Microbotryum lychnidis-dioicae (strain p1A1 Lamole / MvSl-1064)</name>
    <name type="common">Anther smut fungus</name>
    <dbReference type="NCBI Taxonomy" id="683840"/>
    <lineage>
        <taxon>Eukaryota</taxon>
        <taxon>Fungi</taxon>
        <taxon>Dikarya</taxon>
        <taxon>Basidiomycota</taxon>
        <taxon>Pucciniomycotina</taxon>
        <taxon>Microbotryomycetes</taxon>
        <taxon>Microbotryales</taxon>
        <taxon>Microbotryaceae</taxon>
        <taxon>Microbotryum</taxon>
    </lineage>
</organism>
<dbReference type="InterPro" id="IPR040155">
    <property type="entry name" value="CEBPZ/Mak21-like"/>
</dbReference>